<reference evidence="4 5" key="1">
    <citation type="submission" date="2021-03" db="EMBL/GenBank/DDBJ databases">
        <title>Human Oral Microbial Genomes.</title>
        <authorList>
            <person name="Johnston C.D."/>
            <person name="Chen T."/>
            <person name="Dewhirst F.E."/>
        </authorList>
    </citation>
    <scope>NUCLEOTIDE SEQUENCE [LARGE SCALE GENOMIC DNA]</scope>
    <source>
        <strain evidence="4 5">DSMZ 100122</strain>
    </source>
</reference>
<accession>A0ABX7Y6H4</accession>
<dbReference type="RefSeq" id="WP_212324105.1">
    <property type="nucleotide sequence ID" value="NZ_CP072384.1"/>
</dbReference>
<evidence type="ECO:0000313" key="5">
    <source>
        <dbReference type="Proteomes" id="UP000678513"/>
    </source>
</evidence>
<organism evidence="4 5">
    <name type="scientific">Arachnia rubra</name>
    <dbReference type="NCBI Taxonomy" id="1547448"/>
    <lineage>
        <taxon>Bacteria</taxon>
        <taxon>Bacillati</taxon>
        <taxon>Actinomycetota</taxon>
        <taxon>Actinomycetes</taxon>
        <taxon>Propionibacteriales</taxon>
        <taxon>Propionibacteriaceae</taxon>
        <taxon>Arachnia</taxon>
    </lineage>
</organism>
<comment type="catalytic activity">
    <reaction evidence="2">
        <text>2,5-diamino-6-hydroxy-4-(5-phosphoribosylamino)-pyrimidine + H2O = 2,5,6-triamino-4-hydroxypyrimidine + D-ribose 5-phosphate</text>
        <dbReference type="Rhea" id="RHEA:23436"/>
        <dbReference type="ChEBI" id="CHEBI:15377"/>
        <dbReference type="ChEBI" id="CHEBI:58614"/>
        <dbReference type="ChEBI" id="CHEBI:78346"/>
        <dbReference type="ChEBI" id="CHEBI:137796"/>
    </reaction>
</comment>
<evidence type="ECO:0000256" key="1">
    <source>
        <dbReference type="ARBA" id="ARBA00000022"/>
    </source>
</evidence>
<dbReference type="EMBL" id="CP072384">
    <property type="protein sequence ID" value="QUC08338.1"/>
    <property type="molecule type" value="Genomic_DNA"/>
</dbReference>
<dbReference type="InterPro" id="IPR012816">
    <property type="entry name" value="NADAR"/>
</dbReference>
<dbReference type="Proteomes" id="UP000678513">
    <property type="component" value="Chromosome"/>
</dbReference>
<evidence type="ECO:0000313" key="4">
    <source>
        <dbReference type="EMBL" id="QUC08338.1"/>
    </source>
</evidence>
<keyword evidence="5" id="KW-1185">Reference proteome</keyword>
<sequence length="182" mass="20558">MYDLDWLLARTAGKQETKYLYFWGHRPTPSGELSGSCLSQWWPSPFEVDGVRYATAEHWMMASKARLFGDDEIAAHIVAAPHPDKAKLLGRRVRGFDQQRWDAHRFDVVVAGNRAKFTQHPDLRDFLLGTGDQVLVEASPVDYLWGAGLAADDDRITDPQSWRGLNLLGFALMTVRDELAAE</sequence>
<dbReference type="Gene3D" id="1.10.357.40">
    <property type="entry name" value="YbiA-like"/>
    <property type="match status" value="1"/>
</dbReference>
<feature type="domain" description="NADAR" evidence="3">
    <location>
        <begin position="21"/>
        <end position="179"/>
    </location>
</feature>
<comment type="catalytic activity">
    <reaction evidence="1">
        <text>5-amino-6-(5-phospho-D-ribosylamino)uracil + H2O = 5,6-diaminouracil + D-ribose 5-phosphate</text>
        <dbReference type="Rhea" id="RHEA:55020"/>
        <dbReference type="ChEBI" id="CHEBI:15377"/>
        <dbReference type="ChEBI" id="CHEBI:46252"/>
        <dbReference type="ChEBI" id="CHEBI:58453"/>
        <dbReference type="ChEBI" id="CHEBI:78346"/>
    </reaction>
</comment>
<name>A0ABX7Y6H4_9ACTN</name>
<dbReference type="NCBIfam" id="TIGR02464">
    <property type="entry name" value="ribofla_fusion"/>
    <property type="match status" value="1"/>
</dbReference>
<proteinExistence type="predicted"/>
<protein>
    <submittedName>
        <fullName evidence="4">NADAR family protein</fullName>
    </submittedName>
</protein>
<dbReference type="SUPFAM" id="SSF143990">
    <property type="entry name" value="YbiA-like"/>
    <property type="match status" value="1"/>
</dbReference>
<dbReference type="Pfam" id="PF08719">
    <property type="entry name" value="NADAR"/>
    <property type="match status" value="1"/>
</dbReference>
<gene>
    <name evidence="4" type="ORF">J5A65_00860</name>
</gene>
<dbReference type="CDD" id="cd15457">
    <property type="entry name" value="NADAR"/>
    <property type="match status" value="1"/>
</dbReference>
<evidence type="ECO:0000256" key="2">
    <source>
        <dbReference type="ARBA" id="ARBA00000751"/>
    </source>
</evidence>
<dbReference type="InterPro" id="IPR037238">
    <property type="entry name" value="YbiA-like_sf"/>
</dbReference>
<evidence type="ECO:0000259" key="3">
    <source>
        <dbReference type="Pfam" id="PF08719"/>
    </source>
</evidence>